<keyword evidence="2" id="KW-1185">Reference proteome</keyword>
<dbReference type="Pfam" id="PF22391">
    <property type="entry name" value="DUF6975"/>
    <property type="match status" value="1"/>
</dbReference>
<evidence type="ECO:0000313" key="2">
    <source>
        <dbReference type="Proteomes" id="UP000192934"/>
    </source>
</evidence>
<name>A0A1X7H2J2_9SPHN</name>
<dbReference type="Proteomes" id="UP000192934">
    <property type="component" value="Chromosome I"/>
</dbReference>
<dbReference type="OrthoDB" id="7468483at2"/>
<dbReference type="RefSeq" id="WP_085219258.1">
    <property type="nucleotide sequence ID" value="NZ_LT840185.1"/>
</dbReference>
<accession>A0A1X7H2J2</accession>
<evidence type="ECO:0000313" key="1">
    <source>
        <dbReference type="EMBL" id="SMF78681.1"/>
    </source>
</evidence>
<proteinExistence type="predicted"/>
<dbReference type="STRING" id="941907.SAMN06295910_2738"/>
<gene>
    <name evidence="1" type="ORF">SAMN06295910_2738</name>
</gene>
<organism evidence="1 2">
    <name type="scientific">Allosphingosinicella indica</name>
    <dbReference type="NCBI Taxonomy" id="941907"/>
    <lineage>
        <taxon>Bacteria</taxon>
        <taxon>Pseudomonadati</taxon>
        <taxon>Pseudomonadota</taxon>
        <taxon>Alphaproteobacteria</taxon>
        <taxon>Sphingomonadales</taxon>
        <taxon>Sphingomonadaceae</taxon>
        <taxon>Allosphingosinicella</taxon>
    </lineage>
</organism>
<dbReference type="AlphaFoldDB" id="A0A1X7H2J2"/>
<reference evidence="2" key="1">
    <citation type="submission" date="2017-04" db="EMBL/GenBank/DDBJ databases">
        <authorList>
            <person name="Varghese N."/>
            <person name="Submissions S."/>
        </authorList>
    </citation>
    <scope>NUCLEOTIDE SEQUENCE [LARGE SCALE GENOMIC DNA]</scope>
    <source>
        <strain evidence="2">Dd16</strain>
    </source>
</reference>
<dbReference type="EMBL" id="LT840185">
    <property type="protein sequence ID" value="SMF78681.1"/>
    <property type="molecule type" value="Genomic_DNA"/>
</dbReference>
<protein>
    <submittedName>
        <fullName evidence="1">Uncharacterized protein</fullName>
    </submittedName>
</protein>
<dbReference type="InterPro" id="IPR054248">
    <property type="entry name" value="DUF6975"/>
</dbReference>
<sequence>MATASFDIAGAPRPGELLRNLVARSGSASHPYLWSAALRDGPEASSNLADAIHFLCTLHGRHPGAIDHAANRTPDQDARAWLEDAISAFAIERGYLTHLAVAAGPVPGTPGAADSDAALLAQRNAIAMLACSERRGCAFGAALALALDWAEVRTVVDLAAARFGVEAPPYVIGNADRIAEAADRFAVAPPLQRALLFGAEQISIQHRGLWDLLEARQQARALA</sequence>